<gene>
    <name evidence="1" type="ORF">OQ287_02210</name>
</gene>
<dbReference type="EMBL" id="JAPIVE010000001">
    <property type="protein sequence ID" value="MCX2523046.1"/>
    <property type="molecule type" value="Genomic_DNA"/>
</dbReference>
<evidence type="ECO:0000313" key="1">
    <source>
        <dbReference type="EMBL" id="MCX2523046.1"/>
    </source>
</evidence>
<keyword evidence="2" id="KW-1185">Reference proteome</keyword>
<proteinExistence type="predicted"/>
<sequence>MLTPIRQWLRLMTSQHSNKPIAVLCGCSSEHYRIFKRIEHTINVQGMVTTDPWQHGTQLNGITLYYPGEILSLTQRLDADYLIFIDPAERSLVEQASPPRTVWQTTWLQADELITEAGC</sequence>
<evidence type="ECO:0000313" key="2">
    <source>
        <dbReference type="Proteomes" id="UP001165678"/>
    </source>
</evidence>
<comment type="caution">
    <text evidence="1">The sequence shown here is derived from an EMBL/GenBank/DDBJ whole genome shotgun (WGS) entry which is preliminary data.</text>
</comment>
<dbReference type="Proteomes" id="UP001165678">
    <property type="component" value="Unassembled WGS sequence"/>
</dbReference>
<protein>
    <submittedName>
        <fullName evidence="1">Uncharacterized protein</fullName>
    </submittedName>
</protein>
<reference evidence="1" key="1">
    <citation type="submission" date="2022-11" db="EMBL/GenBank/DDBJ databases">
        <title>Larsenimonas rhizosphaerae sp. nov., isolated from a tidal mudflat.</title>
        <authorList>
            <person name="Lee S.D."/>
            <person name="Kim I.S."/>
        </authorList>
    </citation>
    <scope>NUCLEOTIDE SEQUENCE</scope>
    <source>
        <strain evidence="1">GH2-1</strain>
    </source>
</reference>
<accession>A0AA41ZJL7</accession>
<dbReference type="RefSeq" id="WP_250936387.1">
    <property type="nucleotide sequence ID" value="NZ_JAMLJK010000001.1"/>
</dbReference>
<name>A0AA41ZJL7_9GAMM</name>
<organism evidence="1 2">
    <name type="scientific">Larsenimonas rhizosphaerae</name>
    <dbReference type="NCBI Taxonomy" id="2944682"/>
    <lineage>
        <taxon>Bacteria</taxon>
        <taxon>Pseudomonadati</taxon>
        <taxon>Pseudomonadota</taxon>
        <taxon>Gammaproteobacteria</taxon>
        <taxon>Oceanospirillales</taxon>
        <taxon>Halomonadaceae</taxon>
        <taxon>Larsenimonas</taxon>
    </lineage>
</organism>
<dbReference type="AlphaFoldDB" id="A0AA41ZJL7"/>